<dbReference type="Proteomes" id="UP000239899">
    <property type="component" value="Unassembled WGS sequence"/>
</dbReference>
<dbReference type="CDD" id="cd04873">
    <property type="entry name" value="ACT_UUR-ACR-like"/>
    <property type="match status" value="1"/>
</dbReference>
<dbReference type="SUPFAM" id="SSF55021">
    <property type="entry name" value="ACT-like"/>
    <property type="match status" value="1"/>
</dbReference>
<dbReference type="OrthoDB" id="496180at2759"/>
<reference evidence="3 4" key="1">
    <citation type="journal article" date="2018" name="Plant J.">
        <title>Genome sequences of Chlorella sorokiniana UTEX 1602 and Micractinium conductrix SAG 241.80: implications to maltose excretion by a green alga.</title>
        <authorList>
            <person name="Arriola M.B."/>
            <person name="Velmurugan N."/>
            <person name="Zhang Y."/>
            <person name="Plunkett M.H."/>
            <person name="Hondzo H."/>
            <person name="Barney B.M."/>
        </authorList>
    </citation>
    <scope>NUCLEOTIDE SEQUENCE [LARGE SCALE GENOMIC DNA]</scope>
    <source>
        <strain evidence="4">UTEX 1602</strain>
    </source>
</reference>
<keyword evidence="4" id="KW-1185">Reference proteome</keyword>
<name>A0A2P6U178_CHLSO</name>
<evidence type="ECO:0000313" key="3">
    <source>
        <dbReference type="EMBL" id="PRW60058.1"/>
    </source>
</evidence>
<dbReference type="AlphaFoldDB" id="A0A2P6U178"/>
<evidence type="ECO:0000313" key="4">
    <source>
        <dbReference type="Proteomes" id="UP000239899"/>
    </source>
</evidence>
<evidence type="ECO:0000256" key="1">
    <source>
        <dbReference type="ARBA" id="ARBA00022737"/>
    </source>
</evidence>
<protein>
    <recommendedName>
        <fullName evidence="2">ACT domain-containing protein</fullName>
    </recommendedName>
</protein>
<evidence type="ECO:0000259" key="2">
    <source>
        <dbReference type="PROSITE" id="PS51671"/>
    </source>
</evidence>
<dbReference type="GO" id="GO:0009535">
    <property type="term" value="C:chloroplast thylakoid membrane"/>
    <property type="evidence" value="ECO:0007669"/>
    <property type="project" value="TreeGrafter"/>
</dbReference>
<dbReference type="InterPro" id="IPR040217">
    <property type="entry name" value="ACR1-12"/>
</dbReference>
<keyword evidence="1" id="KW-0677">Repeat</keyword>
<sequence>MQAACLAPVAPVAGRAGVAGPSARAVQRAVAPRSAPKQLRKAVRAALRVAAAAGNGATSVPEPVVKIDNEADPFATVVTIQFGDRLGELLDTVASLRGLGLNIRRAKLKQGQEHRFYVTDERTSEKVVKSSKIEEIRLTILQNMMEFHPESQEQLAWGSGAARSAVTVRDVDPTAPLGVRRGIQTQVEVREHETGSHSVLLVNTVDRPGLLTDIVRVLKDINLNVVTYIVRVLKDINLNVVSAEVDTIGRNAVDRFNVTYHGEPLEEPMAQLAVNALQYYLSQGEVEKEWSESY</sequence>
<dbReference type="GO" id="GO:0009570">
    <property type="term" value="C:chloroplast stroma"/>
    <property type="evidence" value="ECO:0007669"/>
    <property type="project" value="TreeGrafter"/>
</dbReference>
<comment type="caution">
    <text evidence="3">The sequence shown here is derived from an EMBL/GenBank/DDBJ whole genome shotgun (WGS) entry which is preliminary data.</text>
</comment>
<organism evidence="3 4">
    <name type="scientific">Chlorella sorokiniana</name>
    <name type="common">Freshwater green alga</name>
    <dbReference type="NCBI Taxonomy" id="3076"/>
    <lineage>
        <taxon>Eukaryota</taxon>
        <taxon>Viridiplantae</taxon>
        <taxon>Chlorophyta</taxon>
        <taxon>core chlorophytes</taxon>
        <taxon>Trebouxiophyceae</taxon>
        <taxon>Chlorellales</taxon>
        <taxon>Chlorellaceae</taxon>
        <taxon>Chlorella clade</taxon>
        <taxon>Chlorella</taxon>
    </lineage>
</organism>
<dbReference type="InterPro" id="IPR002912">
    <property type="entry name" value="ACT_dom"/>
</dbReference>
<dbReference type="PANTHER" id="PTHR31096">
    <property type="entry name" value="ACT DOMAIN-CONTAINING PROTEIN ACR4-RELATED"/>
    <property type="match status" value="1"/>
</dbReference>
<dbReference type="PANTHER" id="PTHR31096:SF89">
    <property type="entry name" value="ACT DOMAIN-CONTAINING PROTEIN ACR"/>
    <property type="match status" value="1"/>
</dbReference>
<accession>A0A2P6U178</accession>
<dbReference type="PROSITE" id="PS51671">
    <property type="entry name" value="ACT"/>
    <property type="match status" value="1"/>
</dbReference>
<dbReference type="EMBL" id="LHPG02000003">
    <property type="protein sequence ID" value="PRW60058.1"/>
    <property type="molecule type" value="Genomic_DNA"/>
</dbReference>
<dbReference type="InterPro" id="IPR045865">
    <property type="entry name" value="ACT-like_dom_sf"/>
</dbReference>
<proteinExistence type="predicted"/>
<gene>
    <name evidence="3" type="ORF">C2E21_1907</name>
</gene>
<feature type="domain" description="ACT" evidence="2">
    <location>
        <begin position="199"/>
        <end position="291"/>
    </location>
</feature>